<accession>A0A0J9EKP1</accession>
<protein>
    <recommendedName>
        <fullName evidence="1">Xylose isomerase-like TIM barrel domain-containing protein</fullName>
    </recommendedName>
</protein>
<organism evidence="2 3">
    <name type="scientific">[Clostridium] citroniae WAL-19142</name>
    <dbReference type="NCBI Taxonomy" id="742734"/>
    <lineage>
        <taxon>Bacteria</taxon>
        <taxon>Bacillati</taxon>
        <taxon>Bacillota</taxon>
        <taxon>Clostridia</taxon>
        <taxon>Lachnospirales</taxon>
        <taxon>Lachnospiraceae</taxon>
        <taxon>Enterocloster</taxon>
    </lineage>
</organism>
<dbReference type="OrthoDB" id="9814946at2"/>
<comment type="caution">
    <text evidence="2">The sequence shown here is derived from an EMBL/GenBank/DDBJ whole genome shotgun (WGS) entry which is preliminary data.</text>
</comment>
<proteinExistence type="predicted"/>
<evidence type="ECO:0000313" key="2">
    <source>
        <dbReference type="EMBL" id="KMW16130.1"/>
    </source>
</evidence>
<sequence>MKFGCCLNMVSSGPDGTGMEWIPQAAMAGCDYLELPLAEIMYMMEPEFLALKQRLGDGGIRCRACNNFFPGKLRLIGERQERERALKYAYAALQRAGSLGASCVVFGSGAARCIPDGISYEAGYGQIVGLLRSLSPVAGFYGIDLAIEPLRKAECNIINTFKEGCSLAKDVNERNIKVLVDFYHLCEEKESLDHISNYGKGHLLHVHMADPEHRGFLRDSNRKEYDAFFQALKGAGYDHAISFEAYSRNFINDLKKSLIIGNELWQS</sequence>
<dbReference type="InterPro" id="IPR013022">
    <property type="entry name" value="Xyl_isomerase-like_TIM-brl"/>
</dbReference>
<dbReference type="Gene3D" id="3.20.20.150">
    <property type="entry name" value="Divalent-metal-dependent TIM barrel enzymes"/>
    <property type="match status" value="1"/>
</dbReference>
<dbReference type="Proteomes" id="UP000037392">
    <property type="component" value="Unassembled WGS sequence"/>
</dbReference>
<dbReference type="InterPro" id="IPR050312">
    <property type="entry name" value="IolE/XylAMocC-like"/>
</dbReference>
<dbReference type="EMBL" id="ADLK01000032">
    <property type="protein sequence ID" value="KMW16130.1"/>
    <property type="molecule type" value="Genomic_DNA"/>
</dbReference>
<reference evidence="2 3" key="1">
    <citation type="submission" date="2011-04" db="EMBL/GenBank/DDBJ databases">
        <title>The Genome Sequence of Clostridium citroniae WAL-19142.</title>
        <authorList>
            <consortium name="The Broad Institute Genome Sequencing Platform"/>
            <person name="Earl A."/>
            <person name="Ward D."/>
            <person name="Feldgarden M."/>
            <person name="Gevers D."/>
            <person name="Warren Y.A."/>
            <person name="Tyrrell K.L."/>
            <person name="Citron D.M."/>
            <person name="Goldstein E.J."/>
            <person name="Daigneault M."/>
            <person name="Allen-Vercoe E."/>
            <person name="Young S.K."/>
            <person name="Zeng Q."/>
            <person name="Gargeya S."/>
            <person name="Fitzgerald M."/>
            <person name="Haas B."/>
            <person name="Abouelleil A."/>
            <person name="Alvarado L."/>
            <person name="Arachchi H.M."/>
            <person name="Berlin A."/>
            <person name="Brown A."/>
            <person name="Chapman S.B."/>
            <person name="Chen Z."/>
            <person name="Dunbar C."/>
            <person name="Freedman E."/>
            <person name="Gearin G."/>
            <person name="Gellesch M."/>
            <person name="Goldberg J."/>
            <person name="Griggs A."/>
            <person name="Gujja S."/>
            <person name="Heilman E.R."/>
            <person name="Heiman D."/>
            <person name="Howarth C."/>
            <person name="Larson L."/>
            <person name="Lui A."/>
            <person name="MacDonald P.J."/>
            <person name="Mehta T."/>
            <person name="Montmayeur A."/>
            <person name="Murphy C."/>
            <person name="Neiman D."/>
            <person name="Pearson M."/>
            <person name="Priest M."/>
            <person name="Roberts A."/>
            <person name="Saif S."/>
            <person name="Shea T."/>
            <person name="Shenoy N."/>
            <person name="Sisk P."/>
            <person name="Stolte C."/>
            <person name="Sykes S."/>
            <person name="White J."/>
            <person name="Yandava C."/>
            <person name="Wortman J."/>
            <person name="Nusbaum C."/>
            <person name="Birren B."/>
        </authorList>
    </citation>
    <scope>NUCLEOTIDE SEQUENCE [LARGE SCALE GENOMIC DNA]</scope>
    <source>
        <strain evidence="2 3">WAL-19142</strain>
    </source>
</reference>
<dbReference type="PANTHER" id="PTHR12110">
    <property type="entry name" value="HYDROXYPYRUVATE ISOMERASE"/>
    <property type="match status" value="1"/>
</dbReference>
<dbReference type="RefSeq" id="WP_048930770.1">
    <property type="nucleotide sequence ID" value="NZ_KQ235882.1"/>
</dbReference>
<evidence type="ECO:0000313" key="3">
    <source>
        <dbReference type="Proteomes" id="UP000037392"/>
    </source>
</evidence>
<evidence type="ECO:0000259" key="1">
    <source>
        <dbReference type="Pfam" id="PF01261"/>
    </source>
</evidence>
<name>A0A0J9EKP1_9FIRM</name>
<dbReference type="GeneID" id="93163916"/>
<dbReference type="InterPro" id="IPR036237">
    <property type="entry name" value="Xyl_isomerase-like_sf"/>
</dbReference>
<dbReference type="AlphaFoldDB" id="A0A0J9EKP1"/>
<dbReference type="Pfam" id="PF01261">
    <property type="entry name" value="AP_endonuc_2"/>
    <property type="match status" value="1"/>
</dbReference>
<dbReference type="PATRIC" id="fig|742734.4.peg.4898"/>
<gene>
    <name evidence="2" type="ORF">HMPREF9470_04568</name>
</gene>
<feature type="domain" description="Xylose isomerase-like TIM barrel" evidence="1">
    <location>
        <begin position="24"/>
        <end position="249"/>
    </location>
</feature>
<dbReference type="SUPFAM" id="SSF51658">
    <property type="entry name" value="Xylose isomerase-like"/>
    <property type="match status" value="1"/>
</dbReference>